<protein>
    <submittedName>
        <fullName evidence="1">Uncharacterized protein</fullName>
    </submittedName>
</protein>
<evidence type="ECO:0000313" key="2">
    <source>
        <dbReference type="Proteomes" id="UP000199251"/>
    </source>
</evidence>
<dbReference type="OrthoDB" id="4752615at2"/>
<reference evidence="1 2" key="1">
    <citation type="submission" date="2015-03" db="EMBL/GenBank/DDBJ databases">
        <authorList>
            <person name="Urmite Genomes"/>
        </authorList>
    </citation>
    <scope>NUCLEOTIDE SEQUENCE [LARGE SCALE GENOMIC DNA]</scope>
    <source>
        <strain evidence="1 2">CSUR P1491</strain>
    </source>
</reference>
<evidence type="ECO:0000313" key="1">
    <source>
        <dbReference type="EMBL" id="CQD11914.1"/>
    </source>
</evidence>
<gene>
    <name evidence="1" type="ORF">BN1232_02246</name>
</gene>
<name>A0A0E4GX49_MYCLN</name>
<dbReference type="AlphaFoldDB" id="A0A0E4GX49"/>
<dbReference type="RefSeq" id="WP_090601406.1">
    <property type="nucleotide sequence ID" value="NZ_CTEE01000001.1"/>
</dbReference>
<dbReference type="STRING" id="141349.BN1232_02246"/>
<accession>A0A0E4GX49</accession>
<proteinExistence type="predicted"/>
<sequence>MVWNIFAIKVIDDAGHTVTVFERVPASEATQMELGGKVVDIPAVEERWMSVQKPDSRRSQRYIDADLTALGIHVPKQGPPRKVKFDKDANPIKVELPGLTLRWEKVTAVLDRLAENGITEITLAQLRKYA</sequence>
<dbReference type="EMBL" id="CTEE01000001">
    <property type="protein sequence ID" value="CQD11914.1"/>
    <property type="molecule type" value="Genomic_DNA"/>
</dbReference>
<organism evidence="1 2">
    <name type="scientific">Mycobacterium lentiflavum</name>
    <dbReference type="NCBI Taxonomy" id="141349"/>
    <lineage>
        <taxon>Bacteria</taxon>
        <taxon>Bacillati</taxon>
        <taxon>Actinomycetota</taxon>
        <taxon>Actinomycetes</taxon>
        <taxon>Mycobacteriales</taxon>
        <taxon>Mycobacteriaceae</taxon>
        <taxon>Mycobacterium</taxon>
        <taxon>Mycobacterium simiae complex</taxon>
    </lineage>
</organism>
<dbReference type="Proteomes" id="UP000199251">
    <property type="component" value="Unassembled WGS sequence"/>
</dbReference>